<dbReference type="AlphaFoldDB" id="A0A7R8ZQ78"/>
<gene>
    <name evidence="2" type="ORF">CTOB1V02_LOCUS10184</name>
</gene>
<organism evidence="2">
    <name type="scientific">Cyprideis torosa</name>
    <dbReference type="NCBI Taxonomy" id="163714"/>
    <lineage>
        <taxon>Eukaryota</taxon>
        <taxon>Metazoa</taxon>
        <taxon>Ecdysozoa</taxon>
        <taxon>Arthropoda</taxon>
        <taxon>Crustacea</taxon>
        <taxon>Oligostraca</taxon>
        <taxon>Ostracoda</taxon>
        <taxon>Podocopa</taxon>
        <taxon>Podocopida</taxon>
        <taxon>Cytherocopina</taxon>
        <taxon>Cytheroidea</taxon>
        <taxon>Cytherideidae</taxon>
        <taxon>Cyprideis</taxon>
    </lineage>
</organism>
<dbReference type="GO" id="GO:0003682">
    <property type="term" value="F:chromatin binding"/>
    <property type="evidence" value="ECO:0007669"/>
    <property type="project" value="TreeGrafter"/>
</dbReference>
<evidence type="ECO:0000256" key="1">
    <source>
        <dbReference type="SAM" id="MobiDB-lite"/>
    </source>
</evidence>
<accession>A0A7R8ZQ78</accession>
<dbReference type="GO" id="GO:0045892">
    <property type="term" value="P:negative regulation of DNA-templated transcription"/>
    <property type="evidence" value="ECO:0007669"/>
    <property type="project" value="TreeGrafter"/>
</dbReference>
<dbReference type="EMBL" id="OB664560">
    <property type="protein sequence ID" value="CAD7232348.1"/>
    <property type="molecule type" value="Genomic_DNA"/>
</dbReference>
<dbReference type="SUPFAM" id="SSF47769">
    <property type="entry name" value="SAM/Pointed domain"/>
    <property type="match status" value="1"/>
</dbReference>
<protein>
    <submittedName>
        <fullName evidence="2">Uncharacterized protein</fullName>
    </submittedName>
</protein>
<proteinExistence type="predicted"/>
<dbReference type="OrthoDB" id="6433810at2759"/>
<dbReference type="InterPro" id="IPR050548">
    <property type="entry name" value="PcG_chromatin_remod_factors"/>
</dbReference>
<dbReference type="Gene3D" id="1.10.150.50">
    <property type="entry name" value="Transcription Factor, Ets-1"/>
    <property type="match status" value="1"/>
</dbReference>
<reference evidence="2" key="1">
    <citation type="submission" date="2020-11" db="EMBL/GenBank/DDBJ databases">
        <authorList>
            <person name="Tran Van P."/>
        </authorList>
    </citation>
    <scope>NUCLEOTIDE SEQUENCE</scope>
</reference>
<evidence type="ECO:0000313" key="2">
    <source>
        <dbReference type="EMBL" id="CAD7232348.1"/>
    </source>
</evidence>
<dbReference type="GO" id="GO:0005634">
    <property type="term" value="C:nucleus"/>
    <property type="evidence" value="ECO:0007669"/>
    <property type="project" value="TreeGrafter"/>
</dbReference>
<dbReference type="GO" id="GO:0042393">
    <property type="term" value="F:histone binding"/>
    <property type="evidence" value="ECO:0007669"/>
    <property type="project" value="TreeGrafter"/>
</dbReference>
<sequence>MVSSIKCESRMRGLSSAFDTVFREQAIDGSSLPLLTEDHLVTRMGLKLGPALKFRAVLSKKIGHCPVCTHCVHCHEGSKDTANDSRASYSPTTDGVVTQQGTCDGQYL</sequence>
<feature type="region of interest" description="Disordered" evidence="1">
    <location>
        <begin position="78"/>
        <end position="97"/>
    </location>
</feature>
<dbReference type="PANTHER" id="PTHR12247">
    <property type="entry name" value="POLYCOMB GROUP PROTEIN"/>
    <property type="match status" value="1"/>
</dbReference>
<dbReference type="InterPro" id="IPR013761">
    <property type="entry name" value="SAM/pointed_sf"/>
</dbReference>
<feature type="compositionally biased region" description="Polar residues" evidence="1">
    <location>
        <begin position="84"/>
        <end position="97"/>
    </location>
</feature>
<dbReference type="PANTHER" id="PTHR12247:SF67">
    <property type="entry name" value="STERILE ALPHA MOTIF DOMAIN-CONTAINING PROTEIN 11"/>
    <property type="match status" value="1"/>
</dbReference>
<name>A0A7R8ZQ78_9CRUS</name>